<keyword evidence="5 6" id="KW-0413">Isomerase</keyword>
<gene>
    <name evidence="9" type="ORF">HRU87_03980</name>
</gene>
<dbReference type="InterPro" id="IPR046357">
    <property type="entry name" value="PPIase_dom_sf"/>
</dbReference>
<sequence>MRKLISLSAVALLLTGCASTAEEPVDPASYAAMSAGLTANCEAFTTGDAVKQIKVSGDFGVSPTVEFPTPLSGTGVETAVVFEGNGGAVVGNQRVALHFTGYNAATGEQFQGSEFGTEDYIIQDIVEGGLPDFCSALSGVQVGSRVAVLLDAENAHQNAGVESLGIGPEDGIIFIFDVVNAYLPKAVGEAKAPEAGLPTVILAPDGQPGIQIPASDAPAEFKRSVLTEGAGEAIAIGDTVVVHYSGWTWQGEQFDSSWTSKAPASFTVSSDNLIEGFVQALEGVKVGSQVVAVIPSELGYGDAAQGSIPAGSTLIFVIDVLGKE</sequence>
<dbReference type="Pfam" id="PF00254">
    <property type="entry name" value="FKBP_C"/>
    <property type="match status" value="1"/>
</dbReference>
<dbReference type="Proteomes" id="UP000501003">
    <property type="component" value="Chromosome"/>
</dbReference>
<evidence type="ECO:0000256" key="7">
    <source>
        <dbReference type="SAM" id="SignalP"/>
    </source>
</evidence>
<dbReference type="AlphaFoldDB" id="A0A7D4PYZ2"/>
<dbReference type="PROSITE" id="PS51257">
    <property type="entry name" value="PROKAR_LIPOPROTEIN"/>
    <property type="match status" value="1"/>
</dbReference>
<evidence type="ECO:0000256" key="1">
    <source>
        <dbReference type="ARBA" id="ARBA00000971"/>
    </source>
</evidence>
<accession>A0A7D4PYZ2</accession>
<protein>
    <recommendedName>
        <fullName evidence="3 6">peptidylprolyl isomerase</fullName>
        <ecNumber evidence="3 6">5.2.1.8</ecNumber>
    </recommendedName>
</protein>
<dbReference type="EMBL" id="CP054056">
    <property type="protein sequence ID" value="QKJ25345.1"/>
    <property type="molecule type" value="Genomic_DNA"/>
</dbReference>
<dbReference type="PANTHER" id="PTHR43811">
    <property type="entry name" value="FKBP-TYPE PEPTIDYL-PROLYL CIS-TRANS ISOMERASE FKPA"/>
    <property type="match status" value="1"/>
</dbReference>
<keyword evidence="4 6" id="KW-0697">Rotamase</keyword>
<dbReference type="EC" id="5.2.1.8" evidence="3 6"/>
<evidence type="ECO:0000256" key="3">
    <source>
        <dbReference type="ARBA" id="ARBA00013194"/>
    </source>
</evidence>
<evidence type="ECO:0000313" key="10">
    <source>
        <dbReference type="Proteomes" id="UP000501003"/>
    </source>
</evidence>
<feature type="domain" description="PPIase FKBP-type" evidence="8">
    <location>
        <begin position="237"/>
        <end position="324"/>
    </location>
</feature>
<dbReference type="SUPFAM" id="SSF54534">
    <property type="entry name" value="FKBP-like"/>
    <property type="match status" value="2"/>
</dbReference>
<evidence type="ECO:0000256" key="2">
    <source>
        <dbReference type="ARBA" id="ARBA00006577"/>
    </source>
</evidence>
<evidence type="ECO:0000256" key="4">
    <source>
        <dbReference type="ARBA" id="ARBA00023110"/>
    </source>
</evidence>
<evidence type="ECO:0000256" key="5">
    <source>
        <dbReference type="ARBA" id="ARBA00023235"/>
    </source>
</evidence>
<dbReference type="InterPro" id="IPR001179">
    <property type="entry name" value="PPIase_FKBP_dom"/>
</dbReference>
<name>A0A7D4PYZ2_9MICO</name>
<feature type="chain" id="PRO_5039452856" description="peptidylprolyl isomerase" evidence="7">
    <location>
        <begin position="22"/>
        <end position="324"/>
    </location>
</feature>
<comment type="catalytic activity">
    <reaction evidence="1 6">
        <text>[protein]-peptidylproline (omega=180) = [protein]-peptidylproline (omega=0)</text>
        <dbReference type="Rhea" id="RHEA:16237"/>
        <dbReference type="Rhea" id="RHEA-COMP:10747"/>
        <dbReference type="Rhea" id="RHEA-COMP:10748"/>
        <dbReference type="ChEBI" id="CHEBI:83833"/>
        <dbReference type="ChEBI" id="CHEBI:83834"/>
        <dbReference type="EC" id="5.2.1.8"/>
    </reaction>
</comment>
<dbReference type="PANTHER" id="PTHR43811:SF19">
    <property type="entry name" value="39 KDA FK506-BINDING NUCLEAR PROTEIN"/>
    <property type="match status" value="1"/>
</dbReference>
<organism evidence="9 10">
    <name type="scientific">Aquiluna borgnonia</name>
    <dbReference type="NCBI Taxonomy" id="2499157"/>
    <lineage>
        <taxon>Bacteria</taxon>
        <taxon>Bacillati</taxon>
        <taxon>Actinomycetota</taxon>
        <taxon>Actinomycetes</taxon>
        <taxon>Micrococcales</taxon>
        <taxon>Microbacteriaceae</taxon>
        <taxon>Luna cluster</taxon>
        <taxon>Luna-1 subcluster</taxon>
        <taxon>Aquiluna</taxon>
    </lineage>
</organism>
<comment type="similarity">
    <text evidence="2">Belongs to the FKBP-type PPIase family.</text>
</comment>
<proteinExistence type="inferred from homology"/>
<feature type="signal peptide" evidence="7">
    <location>
        <begin position="1"/>
        <end position="21"/>
    </location>
</feature>
<evidence type="ECO:0000256" key="6">
    <source>
        <dbReference type="PROSITE-ProRule" id="PRU00277"/>
    </source>
</evidence>
<keyword evidence="10" id="KW-1185">Reference proteome</keyword>
<dbReference type="RefSeq" id="WP_173493642.1">
    <property type="nucleotide sequence ID" value="NZ_CP054056.1"/>
</dbReference>
<dbReference type="PROSITE" id="PS50059">
    <property type="entry name" value="FKBP_PPIASE"/>
    <property type="match status" value="2"/>
</dbReference>
<feature type="domain" description="PPIase FKBP-type" evidence="8">
    <location>
        <begin position="92"/>
        <end position="182"/>
    </location>
</feature>
<evidence type="ECO:0000259" key="8">
    <source>
        <dbReference type="PROSITE" id="PS50059"/>
    </source>
</evidence>
<dbReference type="GO" id="GO:0003755">
    <property type="term" value="F:peptidyl-prolyl cis-trans isomerase activity"/>
    <property type="evidence" value="ECO:0007669"/>
    <property type="project" value="UniProtKB-KW"/>
</dbReference>
<keyword evidence="7" id="KW-0732">Signal</keyword>
<evidence type="ECO:0000313" key="9">
    <source>
        <dbReference type="EMBL" id="QKJ25345.1"/>
    </source>
</evidence>
<dbReference type="Gene3D" id="3.10.50.40">
    <property type="match status" value="2"/>
</dbReference>
<dbReference type="KEGG" id="aqg:HRU87_03980"/>
<reference evidence="9 10" key="1">
    <citation type="submission" date="2020-05" db="EMBL/GenBank/DDBJ databases">
        <title>Aquirufa sp. strain 15G-AUS-rot a new Aquirufa species.</title>
        <authorList>
            <person name="Pitt A."/>
            <person name="Hahn M.W."/>
        </authorList>
    </citation>
    <scope>NUCLEOTIDE SEQUENCE [LARGE SCALE GENOMIC DNA]</scope>
    <source>
        <strain evidence="9 10">15G-AUS-rot</strain>
    </source>
</reference>